<gene>
    <name evidence="2" type="ORF">Pcinc_017892</name>
</gene>
<accession>A0AAE1FNC6</accession>
<proteinExistence type="predicted"/>
<feature type="compositionally biased region" description="Pro residues" evidence="1">
    <location>
        <begin position="33"/>
        <end position="48"/>
    </location>
</feature>
<evidence type="ECO:0000256" key="1">
    <source>
        <dbReference type="SAM" id="MobiDB-lite"/>
    </source>
</evidence>
<reference evidence="2" key="1">
    <citation type="submission" date="2023-10" db="EMBL/GenBank/DDBJ databases">
        <title>Genome assemblies of two species of porcelain crab, Petrolisthes cinctipes and Petrolisthes manimaculis (Anomura: Porcellanidae).</title>
        <authorList>
            <person name="Angst P."/>
        </authorList>
    </citation>
    <scope>NUCLEOTIDE SEQUENCE</scope>
    <source>
        <strain evidence="2">PB745_01</strain>
        <tissue evidence="2">Gill</tissue>
    </source>
</reference>
<dbReference type="Proteomes" id="UP001286313">
    <property type="component" value="Unassembled WGS sequence"/>
</dbReference>
<sequence length="121" mass="13633">MGDKNNKRQFKQSRKQHLQGLQKKKNTVTLPPNEGPATPPSPPLPPPHLQNTTPTPLATSTPVTTFSAYSIITASAKKLDFSTRMELNEVENGNEYMLVEKNSCLLWSERITWQKDLEKLS</sequence>
<evidence type="ECO:0000313" key="3">
    <source>
        <dbReference type="Proteomes" id="UP001286313"/>
    </source>
</evidence>
<protein>
    <submittedName>
        <fullName evidence="2">Uncharacterized protein</fullName>
    </submittedName>
</protein>
<evidence type="ECO:0000313" key="2">
    <source>
        <dbReference type="EMBL" id="KAK3877380.1"/>
    </source>
</evidence>
<dbReference type="EMBL" id="JAWQEG010001685">
    <property type="protein sequence ID" value="KAK3877380.1"/>
    <property type="molecule type" value="Genomic_DNA"/>
</dbReference>
<dbReference type="AlphaFoldDB" id="A0AAE1FNC6"/>
<feature type="region of interest" description="Disordered" evidence="1">
    <location>
        <begin position="1"/>
        <end position="60"/>
    </location>
</feature>
<name>A0AAE1FNC6_PETCI</name>
<keyword evidence="3" id="KW-1185">Reference proteome</keyword>
<organism evidence="2 3">
    <name type="scientific">Petrolisthes cinctipes</name>
    <name type="common">Flat porcelain crab</name>
    <dbReference type="NCBI Taxonomy" id="88211"/>
    <lineage>
        <taxon>Eukaryota</taxon>
        <taxon>Metazoa</taxon>
        <taxon>Ecdysozoa</taxon>
        <taxon>Arthropoda</taxon>
        <taxon>Crustacea</taxon>
        <taxon>Multicrustacea</taxon>
        <taxon>Malacostraca</taxon>
        <taxon>Eumalacostraca</taxon>
        <taxon>Eucarida</taxon>
        <taxon>Decapoda</taxon>
        <taxon>Pleocyemata</taxon>
        <taxon>Anomura</taxon>
        <taxon>Galatheoidea</taxon>
        <taxon>Porcellanidae</taxon>
        <taxon>Petrolisthes</taxon>
    </lineage>
</organism>
<feature type="compositionally biased region" description="Basic residues" evidence="1">
    <location>
        <begin position="7"/>
        <end position="26"/>
    </location>
</feature>
<comment type="caution">
    <text evidence="2">The sequence shown here is derived from an EMBL/GenBank/DDBJ whole genome shotgun (WGS) entry which is preliminary data.</text>
</comment>